<gene>
    <name evidence="4" type="ORF">GRAN_2647</name>
</gene>
<dbReference type="Pfam" id="PF14559">
    <property type="entry name" value="TPR_19"/>
    <property type="match status" value="1"/>
</dbReference>
<dbReference type="SUPFAM" id="SSF48452">
    <property type="entry name" value="TPR-like"/>
    <property type="match status" value="1"/>
</dbReference>
<feature type="compositionally biased region" description="Low complexity" evidence="2">
    <location>
        <begin position="20"/>
        <end position="44"/>
    </location>
</feature>
<reference evidence="5" key="2">
    <citation type="submission" date="2019-02" db="EMBL/GenBank/DDBJ databases">
        <title>Granulicella sibirica sp. nov., a psychrotolerant acidobacterium isolated from an organic soil layer in forested tundra, West Siberia.</title>
        <authorList>
            <person name="Oshkin I.Y."/>
            <person name="Kulichevskaya I.S."/>
            <person name="Rijpstra W.I.C."/>
            <person name="Sinninghe Damste J.S."/>
            <person name="Rakitin A.L."/>
            <person name="Ravin N.V."/>
            <person name="Dedysh S.N."/>
        </authorList>
    </citation>
    <scope>NUCLEOTIDE SEQUENCE [LARGE SCALE GENOMIC DNA]</scope>
    <source>
        <strain evidence="5">AF10</strain>
    </source>
</reference>
<evidence type="ECO:0000256" key="3">
    <source>
        <dbReference type="SAM" id="SignalP"/>
    </source>
</evidence>
<dbReference type="AlphaFoldDB" id="A0A4Q0T0D4"/>
<dbReference type="Gene3D" id="1.25.40.10">
    <property type="entry name" value="Tetratricopeptide repeat domain"/>
    <property type="match status" value="1"/>
</dbReference>
<sequence length="292" mass="30148">MARAMLGLLPVGLLAGGVAGAQSSGSVPDAPAPTAAAPCVPADASKTSAPGAKPCVTRSVSQQFPFPGEKPETPAAPDPVPGKAGAAGSVKDKFPYPGEEKPAAPKPGSAGDKFPYPGETKDSPDAAPETPDFAPDPDAPPRKPKGESGSSSSSSSSDDDAAPGDNPAAKEDDEKPGLKDEGSEGSTAHKRRLLHNRIPAQKPQTDDDRVAEDLSVAQFYQKTGNLNGAYMRVKDALKVQPNDPDVHLALAGVAEKLGKKDEAVAEYETYLKADPDTDEAKKARKALEKLRP</sequence>
<feature type="region of interest" description="Disordered" evidence="2">
    <location>
        <begin position="18"/>
        <end position="209"/>
    </location>
</feature>
<organism evidence="4 5">
    <name type="scientific">Granulicella sibirica</name>
    <dbReference type="NCBI Taxonomy" id="2479048"/>
    <lineage>
        <taxon>Bacteria</taxon>
        <taxon>Pseudomonadati</taxon>
        <taxon>Acidobacteriota</taxon>
        <taxon>Terriglobia</taxon>
        <taxon>Terriglobales</taxon>
        <taxon>Acidobacteriaceae</taxon>
        <taxon>Granulicella</taxon>
    </lineage>
</organism>
<protein>
    <submittedName>
        <fullName evidence="4">MJ0042 family finger-like protein</fullName>
    </submittedName>
</protein>
<dbReference type="Proteomes" id="UP000289437">
    <property type="component" value="Unassembled WGS sequence"/>
</dbReference>
<dbReference type="PROSITE" id="PS50005">
    <property type="entry name" value="TPR"/>
    <property type="match status" value="1"/>
</dbReference>
<comment type="caution">
    <text evidence="4">The sequence shown here is derived from an EMBL/GenBank/DDBJ whole genome shotgun (WGS) entry which is preliminary data.</text>
</comment>
<evidence type="ECO:0000256" key="1">
    <source>
        <dbReference type="PROSITE-ProRule" id="PRU00339"/>
    </source>
</evidence>
<proteinExistence type="predicted"/>
<evidence type="ECO:0000256" key="2">
    <source>
        <dbReference type="SAM" id="MobiDB-lite"/>
    </source>
</evidence>
<dbReference type="InterPro" id="IPR019734">
    <property type="entry name" value="TPR_rpt"/>
</dbReference>
<keyword evidence="3" id="KW-0732">Signal</keyword>
<evidence type="ECO:0000313" key="4">
    <source>
        <dbReference type="EMBL" id="RXH55790.1"/>
    </source>
</evidence>
<evidence type="ECO:0000313" key="5">
    <source>
        <dbReference type="Proteomes" id="UP000289437"/>
    </source>
</evidence>
<name>A0A4Q0T0D4_9BACT</name>
<accession>A0A4Q0T0D4</accession>
<dbReference type="InterPro" id="IPR011990">
    <property type="entry name" value="TPR-like_helical_dom_sf"/>
</dbReference>
<keyword evidence="1" id="KW-0802">TPR repeat</keyword>
<feature type="compositionally biased region" description="Basic and acidic residues" evidence="2">
    <location>
        <begin position="168"/>
        <end position="182"/>
    </location>
</feature>
<feature type="compositionally biased region" description="Basic and acidic residues" evidence="2">
    <location>
        <begin position="90"/>
        <end position="103"/>
    </location>
</feature>
<feature type="repeat" description="TPR" evidence="1">
    <location>
        <begin position="244"/>
        <end position="277"/>
    </location>
</feature>
<feature type="signal peptide" evidence="3">
    <location>
        <begin position="1"/>
        <end position="21"/>
    </location>
</feature>
<feature type="chain" id="PRO_5020629825" evidence="3">
    <location>
        <begin position="22"/>
        <end position="292"/>
    </location>
</feature>
<keyword evidence="5" id="KW-1185">Reference proteome</keyword>
<reference evidence="4 5" key="1">
    <citation type="submission" date="2018-11" db="EMBL/GenBank/DDBJ databases">
        <authorList>
            <person name="Mardanov A.V."/>
            <person name="Ravin N.V."/>
            <person name="Dedysh S.N."/>
        </authorList>
    </citation>
    <scope>NUCLEOTIDE SEQUENCE [LARGE SCALE GENOMIC DNA]</scope>
    <source>
        <strain evidence="4 5">AF10</strain>
    </source>
</reference>
<dbReference type="EMBL" id="RDSM01000002">
    <property type="protein sequence ID" value="RXH55790.1"/>
    <property type="molecule type" value="Genomic_DNA"/>
</dbReference>